<reference evidence="3 4" key="1">
    <citation type="submission" date="2017-03" db="EMBL/GenBank/DDBJ databases">
        <title>Sulfur activation and transportation mechanism of thermophilic Archaea Acidianus manzaensis YN-25.</title>
        <authorList>
            <person name="Ma Y."/>
            <person name="Yang Y."/>
            <person name="Xia J."/>
        </authorList>
    </citation>
    <scope>NUCLEOTIDE SEQUENCE [LARGE SCALE GENOMIC DNA]</scope>
    <source>
        <strain evidence="3 4">YN-25</strain>
    </source>
</reference>
<evidence type="ECO:0000256" key="1">
    <source>
        <dbReference type="SAM" id="MobiDB-lite"/>
    </source>
</evidence>
<dbReference type="Gene3D" id="6.20.450.10">
    <property type="match status" value="1"/>
</dbReference>
<dbReference type="KEGG" id="aman:B6F84_07090"/>
<evidence type="ECO:0000313" key="4">
    <source>
        <dbReference type="Proteomes" id="UP000193404"/>
    </source>
</evidence>
<evidence type="ECO:0000259" key="2">
    <source>
        <dbReference type="Pfam" id="PF12136"/>
    </source>
</evidence>
<organism evidence="3 4">
    <name type="scientific">Acidianus manzaensis</name>
    <dbReference type="NCBI Taxonomy" id="282676"/>
    <lineage>
        <taxon>Archaea</taxon>
        <taxon>Thermoproteota</taxon>
        <taxon>Thermoprotei</taxon>
        <taxon>Sulfolobales</taxon>
        <taxon>Sulfolobaceae</taxon>
        <taxon>Acidianus</taxon>
    </lineage>
</organism>
<feature type="compositionally biased region" description="Polar residues" evidence="1">
    <location>
        <begin position="67"/>
        <end position="76"/>
    </location>
</feature>
<dbReference type="RefSeq" id="WP_148691606.1">
    <property type="nucleotide sequence ID" value="NZ_CP020477.1"/>
</dbReference>
<dbReference type="GeneID" id="41590671"/>
<sequence>MPDDYESNDTEEKNKLEEKEDKTEEEEEGELPPLSLQDIELLMENTEVWDELISGKISVDEAKQLFSENYSRLSVTTKRKSNSKKKKPIKSKSKKKKDKDENEEEE</sequence>
<accession>A0A1W6K3V1</accession>
<keyword evidence="4" id="KW-1185">Reference proteome</keyword>
<gene>
    <name evidence="3" type="ORF">B6F84_07090</name>
</gene>
<dbReference type="EMBL" id="CP020477">
    <property type="protein sequence ID" value="ARM77104.1"/>
    <property type="molecule type" value="Genomic_DNA"/>
</dbReference>
<protein>
    <submittedName>
        <fullName evidence="3">RNA polymerase Rpo13</fullName>
    </submittedName>
</protein>
<dbReference type="Proteomes" id="UP000193404">
    <property type="component" value="Chromosome"/>
</dbReference>
<feature type="region of interest" description="Disordered" evidence="1">
    <location>
        <begin position="67"/>
        <end position="106"/>
    </location>
</feature>
<dbReference type="Pfam" id="PF12136">
    <property type="entry name" value="RNA_pol_Rpo13"/>
    <property type="match status" value="1"/>
</dbReference>
<dbReference type="OrthoDB" id="44217at2157"/>
<proteinExistence type="predicted"/>
<feature type="domain" description="RNA polymerase Rpo13 subunit HTH" evidence="2">
    <location>
        <begin position="20"/>
        <end position="57"/>
    </location>
</feature>
<dbReference type="STRING" id="282676.B6F84_07090"/>
<feature type="region of interest" description="Disordered" evidence="1">
    <location>
        <begin position="1"/>
        <end position="36"/>
    </location>
</feature>
<evidence type="ECO:0000313" key="3">
    <source>
        <dbReference type="EMBL" id="ARM77104.1"/>
    </source>
</evidence>
<name>A0A1W6K3V1_9CREN</name>
<feature type="compositionally biased region" description="Basic and acidic residues" evidence="1">
    <location>
        <begin position="10"/>
        <end position="22"/>
    </location>
</feature>
<dbReference type="InterPro" id="IPR021985">
    <property type="entry name" value="RNA_pol_Rpo13"/>
</dbReference>
<dbReference type="AlphaFoldDB" id="A0A1W6K3V1"/>
<feature type="compositionally biased region" description="Basic residues" evidence="1">
    <location>
        <begin position="77"/>
        <end position="97"/>
    </location>
</feature>